<accession>A0A5M4FCH9</accession>
<dbReference type="GO" id="GO:0008168">
    <property type="term" value="F:methyltransferase activity"/>
    <property type="evidence" value="ECO:0007669"/>
    <property type="project" value="UniProtKB-KW"/>
</dbReference>
<protein>
    <submittedName>
        <fullName evidence="1">Class I SAM-dependent methyltransferase</fullName>
    </submittedName>
</protein>
<name>A0A5M4FCH9_9ACTN</name>
<sequence>MVDVRRVAQLVRDPREGVRVVARRLRATPCLVCGSRRQRTQVVDRKKRSYEIRICQRCHYVSNFTNTVDYTAFESVESFRLSPRVGTAEHQGREFHMAAMGADILRRQGLKVMVFGAGRSLDYQHIAQLPAVDKVVMSDVVDLGVDADFINITEGTSQRFDLIIACEVVEHFTDPRAEFPRLFRLLTRNGLLVCSTNIYDGRNVANHRYLYSRGHTSYYSPKAIGVIARRSRMRYDFRLPAIATGSAGPRKRYVLFTKSRGILRRIVDYFGDHAYAPSEDVGPTE</sequence>
<dbReference type="GO" id="GO:0032259">
    <property type="term" value="P:methylation"/>
    <property type="evidence" value="ECO:0007669"/>
    <property type="project" value="UniProtKB-KW"/>
</dbReference>
<gene>
    <name evidence="1" type="ORF">ESP70_018505</name>
</gene>
<evidence type="ECO:0000313" key="1">
    <source>
        <dbReference type="EMBL" id="KAA1396113.1"/>
    </source>
</evidence>
<proteinExistence type="predicted"/>
<organism evidence="1 2">
    <name type="scientific">Aeromicrobium ginsengisoli</name>
    <dbReference type="NCBI Taxonomy" id="363867"/>
    <lineage>
        <taxon>Bacteria</taxon>
        <taxon>Bacillati</taxon>
        <taxon>Actinomycetota</taxon>
        <taxon>Actinomycetes</taxon>
        <taxon>Propionibacteriales</taxon>
        <taxon>Nocardioidaceae</taxon>
        <taxon>Aeromicrobium</taxon>
    </lineage>
</organism>
<keyword evidence="2" id="KW-1185">Reference proteome</keyword>
<dbReference type="SUPFAM" id="SSF53335">
    <property type="entry name" value="S-adenosyl-L-methionine-dependent methyltransferases"/>
    <property type="match status" value="1"/>
</dbReference>
<evidence type="ECO:0000313" key="2">
    <source>
        <dbReference type="Proteomes" id="UP000380867"/>
    </source>
</evidence>
<dbReference type="RefSeq" id="WP_149690756.1">
    <property type="nucleotide sequence ID" value="NZ_SDPQ02000003.1"/>
</dbReference>
<dbReference type="Proteomes" id="UP000380867">
    <property type="component" value="Unassembled WGS sequence"/>
</dbReference>
<dbReference type="AlphaFoldDB" id="A0A5M4FCH9"/>
<dbReference type="InterPro" id="IPR029063">
    <property type="entry name" value="SAM-dependent_MTases_sf"/>
</dbReference>
<dbReference type="Gene3D" id="3.40.50.150">
    <property type="entry name" value="Vaccinia Virus protein VP39"/>
    <property type="match status" value="1"/>
</dbReference>
<dbReference type="EMBL" id="SDPQ02000003">
    <property type="protein sequence ID" value="KAA1396113.1"/>
    <property type="molecule type" value="Genomic_DNA"/>
</dbReference>
<keyword evidence="1" id="KW-0808">Transferase</keyword>
<dbReference type="OrthoDB" id="9791944at2"/>
<dbReference type="Pfam" id="PF13489">
    <property type="entry name" value="Methyltransf_23"/>
    <property type="match status" value="1"/>
</dbReference>
<keyword evidence="1" id="KW-0489">Methyltransferase</keyword>
<comment type="caution">
    <text evidence="1">The sequence shown here is derived from an EMBL/GenBank/DDBJ whole genome shotgun (WGS) entry which is preliminary data.</text>
</comment>
<reference evidence="1" key="1">
    <citation type="submission" date="2019-09" db="EMBL/GenBank/DDBJ databases">
        <authorList>
            <person name="Li J."/>
        </authorList>
    </citation>
    <scope>NUCLEOTIDE SEQUENCE [LARGE SCALE GENOMIC DNA]</scope>
    <source>
        <strain evidence="1">JCM 14732</strain>
    </source>
</reference>